<dbReference type="SUPFAM" id="SSF55073">
    <property type="entry name" value="Nucleotide cyclase"/>
    <property type="match status" value="1"/>
</dbReference>
<accession>A0A4Q5KIC6</accession>
<evidence type="ECO:0000259" key="1">
    <source>
        <dbReference type="Pfam" id="PF18551"/>
    </source>
</evidence>
<dbReference type="Gene3D" id="3.30.70.270">
    <property type="match status" value="1"/>
</dbReference>
<dbReference type="AlphaFoldDB" id="A0A4Q5KIC6"/>
<dbReference type="OrthoDB" id="8432393at2"/>
<reference evidence="2 3" key="1">
    <citation type="submission" date="2019-02" db="EMBL/GenBank/DDBJ databases">
        <title>Genome sequences of Aliivibrio finisterrensis strains from farmed Atlantic salmon.</title>
        <authorList>
            <person name="Bowman J.P."/>
        </authorList>
    </citation>
    <scope>NUCLEOTIDE SEQUENCE [LARGE SCALE GENOMIC DNA]</scope>
    <source>
        <strain evidence="2 3">A32</strain>
    </source>
</reference>
<feature type="domain" description="Thaumarchaeal output" evidence="1">
    <location>
        <begin position="106"/>
        <end position="290"/>
    </location>
</feature>
<evidence type="ECO:0000313" key="2">
    <source>
        <dbReference type="EMBL" id="RYU45929.1"/>
    </source>
</evidence>
<proteinExistence type="predicted"/>
<protein>
    <submittedName>
        <fullName evidence="2">GGDEF domain-containing protein</fullName>
    </submittedName>
</protein>
<organism evidence="2 3">
    <name type="scientific">Aliivibrio finisterrensis</name>
    <dbReference type="NCBI Taxonomy" id="511998"/>
    <lineage>
        <taxon>Bacteria</taxon>
        <taxon>Pseudomonadati</taxon>
        <taxon>Pseudomonadota</taxon>
        <taxon>Gammaproteobacteria</taxon>
        <taxon>Vibrionales</taxon>
        <taxon>Vibrionaceae</taxon>
        <taxon>Aliivibrio</taxon>
    </lineage>
</organism>
<dbReference type="InterPro" id="IPR043128">
    <property type="entry name" value="Rev_trsase/Diguanyl_cyclase"/>
</dbReference>
<dbReference type="InterPro" id="IPR040572">
    <property type="entry name" value="TackOD1"/>
</dbReference>
<sequence length="452" mass="52307">MNTNINGRVHGYIIGDDIPIDNKEGQFIHVNDYEELTLSEPSICILSLSPAAQNKALLHLHSRQSIWNCQVYVLQESTLSPYLSDGILEPNKVVDKWDIHQEKLALIKEEPLDKLLAWLWLGSQRRLAPLCQSERQDLYYYPLMQCYSGEDNSPYTYFQLEEKRGYLDREKTIDKVRLCSYCHSGHLNYIETCPDCKSTNIEEMVSLHCFTCGHIAEENQFTQQDKLACPNCLTQLRHIGVDYDRPLERYKCEECKLLFSESVVRARCLSCSLVNETNELIARKINQFRVGEQVKSLMMYGRRPLEQELKLNGLIDQKSFHNLLSWVNKLAIRHQQSHLLLGVKLSGIEEYSQQFGEIKRLQLIEEISNHFNRLLRDTDICCHYSSEIMLLLMPMTPIDSYSIIESKIAKIANDIESELLTLNVYLWQLPSTSLSDNAPSWLAQLIKGNSHE</sequence>
<dbReference type="InterPro" id="IPR029787">
    <property type="entry name" value="Nucleotide_cyclase"/>
</dbReference>
<dbReference type="Pfam" id="PF18551">
    <property type="entry name" value="TackOD1"/>
    <property type="match status" value="1"/>
</dbReference>
<dbReference type="EMBL" id="SEZJ01000009">
    <property type="protein sequence ID" value="RYU45929.1"/>
    <property type="molecule type" value="Genomic_DNA"/>
</dbReference>
<dbReference type="GeneID" id="56275693"/>
<name>A0A4Q5KIC6_9GAMM</name>
<dbReference type="RefSeq" id="WP_130087589.1">
    <property type="nucleotide sequence ID" value="NZ_SEZJ01000009.1"/>
</dbReference>
<gene>
    <name evidence="2" type="ORF">ERW49_11560</name>
</gene>
<evidence type="ECO:0000313" key="3">
    <source>
        <dbReference type="Proteomes" id="UP000293465"/>
    </source>
</evidence>
<comment type="caution">
    <text evidence="2">The sequence shown here is derived from an EMBL/GenBank/DDBJ whole genome shotgun (WGS) entry which is preliminary data.</text>
</comment>
<dbReference type="Proteomes" id="UP000293465">
    <property type="component" value="Unassembled WGS sequence"/>
</dbReference>